<evidence type="ECO:0000256" key="1">
    <source>
        <dbReference type="ARBA" id="ARBA00022485"/>
    </source>
</evidence>
<proteinExistence type="predicted"/>
<keyword evidence="4" id="KW-0411">Iron-sulfur</keyword>
<evidence type="ECO:0000256" key="4">
    <source>
        <dbReference type="ARBA" id="ARBA00023014"/>
    </source>
</evidence>
<dbReference type="EMBL" id="JACNIG010000100">
    <property type="protein sequence ID" value="MBC8431007.1"/>
    <property type="molecule type" value="Genomic_DNA"/>
</dbReference>
<dbReference type="PROSITE" id="PS51379">
    <property type="entry name" value="4FE4S_FER_2"/>
    <property type="match status" value="2"/>
</dbReference>
<sequence length="355" mass="38465">MFKVMIHPADYDTVRPAVYRAFELFPVQIAGKKVLIKPNVLRSSKAEEGIVTHPAVLRAVVEKVEQMRAASIVVGDNPGLFDYGANEKSFKETGLMDAAKGYYQNIGNESQTVAFNPAFMPTVSLSKAVFEADIIISLPKFKTHGLTVITGAIKNSYGLLPGAQKARLHKIAGTPQRFHEMVVDVFRLRVPELFIVDAVVGMEGNGPASPDLRDIGLILASDNAVAMDAVIAGMMGLEPNRLRFLQKAKEIGLGDCDLDKIEVIGTLKKLPDFKIPPLGGEAIMENDAIQEMLHNKTLPRPQADPDLCTACGACIEQCPVTALSMNGDIPEVDADTCIVCFCCQEICPEKAIALQ</sequence>
<keyword evidence="2" id="KW-0479">Metal-binding</keyword>
<evidence type="ECO:0000259" key="5">
    <source>
        <dbReference type="PROSITE" id="PS51379"/>
    </source>
</evidence>
<reference evidence="6 7" key="1">
    <citation type="submission" date="2020-08" db="EMBL/GenBank/DDBJ databases">
        <title>Bridging the membrane lipid divide: bacteria of the FCB group superphylum have the potential to synthesize archaeal ether lipids.</title>
        <authorList>
            <person name="Villanueva L."/>
            <person name="Von Meijenfeldt F.A.B."/>
            <person name="Westbye A.B."/>
            <person name="Yadav S."/>
            <person name="Hopmans E.C."/>
            <person name="Dutilh B.E."/>
            <person name="Sinninghe Damste J.S."/>
        </authorList>
    </citation>
    <scope>NUCLEOTIDE SEQUENCE [LARGE SCALE GENOMIC DNA]</scope>
    <source>
        <strain evidence="6">NIOZ-UU17</strain>
    </source>
</reference>
<evidence type="ECO:0000256" key="3">
    <source>
        <dbReference type="ARBA" id="ARBA00023004"/>
    </source>
</evidence>
<dbReference type="InterPro" id="IPR017900">
    <property type="entry name" value="4Fe4S_Fe_S_CS"/>
</dbReference>
<dbReference type="GO" id="GO:0051539">
    <property type="term" value="F:4 iron, 4 sulfur cluster binding"/>
    <property type="evidence" value="ECO:0007669"/>
    <property type="project" value="UniProtKB-KW"/>
</dbReference>
<dbReference type="AlphaFoldDB" id="A0A8J6P0E4"/>
<dbReference type="GO" id="GO:0046872">
    <property type="term" value="F:metal ion binding"/>
    <property type="evidence" value="ECO:0007669"/>
    <property type="project" value="UniProtKB-KW"/>
</dbReference>
<dbReference type="Pfam" id="PF13237">
    <property type="entry name" value="Fer4_10"/>
    <property type="match status" value="1"/>
</dbReference>
<dbReference type="Pfam" id="PF04015">
    <property type="entry name" value="DUF362"/>
    <property type="match status" value="1"/>
</dbReference>
<evidence type="ECO:0000256" key="2">
    <source>
        <dbReference type="ARBA" id="ARBA00022723"/>
    </source>
</evidence>
<feature type="domain" description="4Fe-4S ferredoxin-type" evidence="5">
    <location>
        <begin position="330"/>
        <end position="355"/>
    </location>
</feature>
<dbReference type="InterPro" id="IPR050572">
    <property type="entry name" value="Fe-S_Ferredoxin"/>
</dbReference>
<dbReference type="PANTHER" id="PTHR43687:SF1">
    <property type="entry name" value="FERREDOXIN III"/>
    <property type="match status" value="1"/>
</dbReference>
<dbReference type="PANTHER" id="PTHR43687">
    <property type="entry name" value="ADENYLYLSULFATE REDUCTASE, BETA SUBUNIT"/>
    <property type="match status" value="1"/>
</dbReference>
<dbReference type="SUPFAM" id="SSF54862">
    <property type="entry name" value="4Fe-4S ferredoxins"/>
    <property type="match status" value="1"/>
</dbReference>
<dbReference type="PROSITE" id="PS00198">
    <property type="entry name" value="4FE4S_FER_1"/>
    <property type="match status" value="2"/>
</dbReference>
<organism evidence="6 7">
    <name type="scientific">Candidatus Desulfatibia vada</name>
    <dbReference type="NCBI Taxonomy" id="2841696"/>
    <lineage>
        <taxon>Bacteria</taxon>
        <taxon>Pseudomonadati</taxon>
        <taxon>Thermodesulfobacteriota</taxon>
        <taxon>Desulfobacteria</taxon>
        <taxon>Desulfobacterales</taxon>
        <taxon>Desulfobacterales incertae sedis</taxon>
        <taxon>Candidatus Desulfatibia</taxon>
    </lineage>
</organism>
<comment type="caution">
    <text evidence="6">The sequence shown here is derived from an EMBL/GenBank/DDBJ whole genome shotgun (WGS) entry which is preliminary data.</text>
</comment>
<protein>
    <submittedName>
        <fullName evidence="6">DUF362 domain-containing protein</fullName>
    </submittedName>
</protein>
<keyword evidence="3" id="KW-0408">Iron</keyword>
<evidence type="ECO:0000313" key="6">
    <source>
        <dbReference type="EMBL" id="MBC8431007.1"/>
    </source>
</evidence>
<dbReference type="Proteomes" id="UP000605201">
    <property type="component" value="Unassembled WGS sequence"/>
</dbReference>
<dbReference type="InterPro" id="IPR007160">
    <property type="entry name" value="DUF362"/>
</dbReference>
<accession>A0A8J6P0E4</accession>
<feature type="domain" description="4Fe-4S ferredoxin-type" evidence="5">
    <location>
        <begin position="299"/>
        <end position="328"/>
    </location>
</feature>
<dbReference type="InterPro" id="IPR017896">
    <property type="entry name" value="4Fe4S_Fe-S-bd"/>
</dbReference>
<keyword evidence="1" id="KW-0004">4Fe-4S</keyword>
<evidence type="ECO:0000313" key="7">
    <source>
        <dbReference type="Proteomes" id="UP000605201"/>
    </source>
</evidence>
<dbReference type="Gene3D" id="3.30.70.20">
    <property type="match status" value="1"/>
</dbReference>
<gene>
    <name evidence="6" type="ORF">H8D96_03715</name>
</gene>
<name>A0A8J6P0E4_9BACT</name>